<dbReference type="Pfam" id="PF01515">
    <property type="entry name" value="PTA_PTB"/>
    <property type="match status" value="1"/>
</dbReference>
<evidence type="ECO:0000256" key="1">
    <source>
        <dbReference type="ARBA" id="ARBA00000705"/>
    </source>
</evidence>
<dbReference type="InterPro" id="IPR042112">
    <property type="entry name" value="P_AcTrfase_dom2"/>
</dbReference>
<name>A0A6J4PU42_9ACTN</name>
<dbReference type="SUPFAM" id="SSF75138">
    <property type="entry name" value="HprK N-terminal domain-like"/>
    <property type="match status" value="1"/>
</dbReference>
<evidence type="ECO:0000256" key="3">
    <source>
        <dbReference type="ARBA" id="ARBA00012707"/>
    </source>
</evidence>
<proteinExistence type="predicted"/>
<dbReference type="PANTHER" id="PTHR43356">
    <property type="entry name" value="PHOSPHATE ACETYLTRANSFERASE"/>
    <property type="match status" value="1"/>
</dbReference>
<comment type="pathway">
    <text evidence="2">Metabolic intermediate biosynthesis; acetyl-CoA biosynthesis; acetyl-CoA from acetate: step 2/2.</text>
</comment>
<evidence type="ECO:0000256" key="8">
    <source>
        <dbReference type="ARBA" id="ARBA00049955"/>
    </source>
</evidence>
<dbReference type="EMBL" id="CADCUY010000473">
    <property type="protein sequence ID" value="CAA9426160.1"/>
    <property type="molecule type" value="Genomic_DNA"/>
</dbReference>
<dbReference type="Gene3D" id="3.40.50.300">
    <property type="entry name" value="P-loop containing nucleotide triphosphate hydrolases"/>
    <property type="match status" value="1"/>
</dbReference>
<dbReference type="InterPro" id="IPR028979">
    <property type="entry name" value="Ser_kin/Pase_Hpr-like_N_sf"/>
</dbReference>
<evidence type="ECO:0000256" key="4">
    <source>
        <dbReference type="ARBA" id="ARBA00021528"/>
    </source>
</evidence>
<dbReference type="NCBIfam" id="NF004167">
    <property type="entry name" value="PRK05632.1"/>
    <property type="match status" value="1"/>
</dbReference>
<evidence type="ECO:0000256" key="6">
    <source>
        <dbReference type="ARBA" id="ARBA00023315"/>
    </source>
</evidence>
<dbReference type="AlphaFoldDB" id="A0A6J4PU42"/>
<dbReference type="Pfam" id="PF07085">
    <property type="entry name" value="DRTGG"/>
    <property type="match status" value="1"/>
</dbReference>
<dbReference type="EC" id="2.3.1.8" evidence="3"/>
<dbReference type="InterPro" id="IPR042113">
    <property type="entry name" value="P_AcTrfase_dom1"/>
</dbReference>
<feature type="domain" description="Phosphate acetyl/butaryl transferase" evidence="9">
    <location>
        <begin position="385"/>
        <end position="702"/>
    </location>
</feature>
<feature type="domain" description="DRTGG" evidence="10">
    <location>
        <begin position="229"/>
        <end position="339"/>
    </location>
</feature>
<evidence type="ECO:0000256" key="5">
    <source>
        <dbReference type="ARBA" id="ARBA00022679"/>
    </source>
</evidence>
<comment type="catalytic activity">
    <reaction evidence="1">
        <text>acetyl-CoA + phosphate = acetyl phosphate + CoA</text>
        <dbReference type="Rhea" id="RHEA:19521"/>
        <dbReference type="ChEBI" id="CHEBI:22191"/>
        <dbReference type="ChEBI" id="CHEBI:43474"/>
        <dbReference type="ChEBI" id="CHEBI:57287"/>
        <dbReference type="ChEBI" id="CHEBI:57288"/>
        <dbReference type="EC" id="2.3.1.8"/>
    </reaction>
</comment>
<gene>
    <name evidence="11" type="ORF">AVDCRST_MAG35-2298</name>
</gene>
<protein>
    <recommendedName>
        <fullName evidence="4">Phosphate acetyltransferase</fullName>
        <ecNumber evidence="3">2.3.1.8</ecNumber>
    </recommendedName>
    <alternativeName>
        <fullName evidence="7">Phosphotransacetylase</fullName>
    </alternativeName>
</protein>
<evidence type="ECO:0000313" key="11">
    <source>
        <dbReference type="EMBL" id="CAA9426160.1"/>
    </source>
</evidence>
<dbReference type="InterPro" id="IPR002505">
    <property type="entry name" value="PTA_PTB"/>
</dbReference>
<dbReference type="InterPro" id="IPR027417">
    <property type="entry name" value="P-loop_NTPase"/>
</dbReference>
<dbReference type="InterPro" id="IPR050500">
    <property type="entry name" value="Phos_Acetyltrans/Butyryltrans"/>
</dbReference>
<dbReference type="InterPro" id="IPR010766">
    <property type="entry name" value="DRTGG"/>
</dbReference>
<comment type="function">
    <text evidence="8">Involved in acetate metabolism.</text>
</comment>
<evidence type="ECO:0000259" key="9">
    <source>
        <dbReference type="Pfam" id="PF01515"/>
    </source>
</evidence>
<organism evidence="11">
    <name type="scientific">uncultured Quadrisphaera sp</name>
    <dbReference type="NCBI Taxonomy" id="904978"/>
    <lineage>
        <taxon>Bacteria</taxon>
        <taxon>Bacillati</taxon>
        <taxon>Actinomycetota</taxon>
        <taxon>Actinomycetes</taxon>
        <taxon>Kineosporiales</taxon>
        <taxon>Kineosporiaceae</taxon>
        <taxon>Quadrisphaera</taxon>
        <taxon>environmental samples</taxon>
    </lineage>
</organism>
<sequence length="719" mass="74100">MQGWPVSQTLYLTSTEPDAGKTVVALGVLDLLARSVRRPVVFRPIVADPAAPDPLVELLRERYAADGTDHGTGAGPGAADATGLTWEQASALVDVVDGGQDPRRLVAALVQQVDRLRADADFVLVVGTDFTGPSPATELDLNARLAVNLGAPVLTVLSGRGKDVGAVAAGAREAHAVLTAAGCTHVATVVNRAEPDRAGEVAARLRAEAEEPVYVLPEMPVLSALTVDEVITALDGTVVTGSGPRLSQEVAGYLVGAGYLQTVLPLLGDGTLVVTHGDRIDLAVGVAAAALSPDLPTPAGVVLTLGATPDALEVKLLEPSGVPVVSTPHSTYATMHLLEGLHGQLRPSSARKVSAARGAFSAGVDVDELHDRIRLAATDAVTPAMFNARLLARARSARRTVVLPESGDERVLRATEELVNLDIADLVLLGDPDEVAGRAHQLGVDLGVARVVDPATSGLREELAEHYARARAHKGVTYEAALETVGDPTYFGTLMVATGHADGMVSGATHTTAATIRPALEVIRTAPGVSKVSGAFLMCLRDHVLVFADCAVNLDPTAEELAEIAVTTAATASAFGVDPRVAMVSYSTGTSGAGVDVDKVRSATELVAARRPDLPLAGPIQYDAAVDPATGRAKLPDNPVAGRATVLVFPDLNTGNTTYKAVQRSAGAVAVGPVLQGLRRPVNDLSRGCTVADIVSTVAITAVQAQAHEPARELAGAAR</sequence>
<keyword evidence="5 11" id="KW-0808">Transferase</keyword>
<reference evidence="11" key="1">
    <citation type="submission" date="2020-02" db="EMBL/GenBank/DDBJ databases">
        <authorList>
            <person name="Meier V. D."/>
        </authorList>
    </citation>
    <scope>NUCLEOTIDE SEQUENCE</scope>
    <source>
        <strain evidence="11">AVDCRST_MAG35</strain>
    </source>
</reference>
<dbReference type="Gene3D" id="3.40.1390.20">
    <property type="entry name" value="HprK N-terminal domain-like"/>
    <property type="match status" value="1"/>
</dbReference>
<evidence type="ECO:0000256" key="7">
    <source>
        <dbReference type="ARBA" id="ARBA00031108"/>
    </source>
</evidence>
<dbReference type="InterPro" id="IPR004614">
    <property type="entry name" value="P_AcTrfase"/>
</dbReference>
<dbReference type="SUPFAM" id="SSF53659">
    <property type="entry name" value="Isocitrate/Isopropylmalate dehydrogenase-like"/>
    <property type="match status" value="1"/>
</dbReference>
<evidence type="ECO:0000256" key="2">
    <source>
        <dbReference type="ARBA" id="ARBA00004989"/>
    </source>
</evidence>
<evidence type="ECO:0000259" key="10">
    <source>
        <dbReference type="Pfam" id="PF07085"/>
    </source>
</evidence>
<dbReference type="PANTHER" id="PTHR43356:SF3">
    <property type="entry name" value="PHOSPHATE ACETYLTRANSFERASE"/>
    <property type="match status" value="1"/>
</dbReference>
<accession>A0A6J4PU42</accession>
<dbReference type="NCBIfam" id="NF007233">
    <property type="entry name" value="PRK09653.1"/>
    <property type="match status" value="1"/>
</dbReference>
<dbReference type="NCBIfam" id="TIGR00651">
    <property type="entry name" value="pta"/>
    <property type="match status" value="1"/>
</dbReference>
<dbReference type="Gene3D" id="3.40.50.10750">
    <property type="entry name" value="Isocitrate/Isopropylmalate dehydrogenase-like"/>
    <property type="match status" value="1"/>
</dbReference>
<dbReference type="Pfam" id="PF13500">
    <property type="entry name" value="AAA_26"/>
    <property type="match status" value="1"/>
</dbReference>
<dbReference type="GO" id="GO:0008959">
    <property type="term" value="F:phosphate acetyltransferase activity"/>
    <property type="evidence" value="ECO:0007669"/>
    <property type="project" value="UniProtKB-EC"/>
</dbReference>
<dbReference type="Gene3D" id="3.40.50.10950">
    <property type="match status" value="1"/>
</dbReference>
<dbReference type="SUPFAM" id="SSF52540">
    <property type="entry name" value="P-loop containing nucleoside triphosphate hydrolases"/>
    <property type="match status" value="1"/>
</dbReference>
<keyword evidence="6 11" id="KW-0012">Acyltransferase</keyword>